<feature type="transmembrane region" description="Helical" evidence="1">
    <location>
        <begin position="421"/>
        <end position="444"/>
    </location>
</feature>
<feature type="transmembrane region" description="Helical" evidence="1">
    <location>
        <begin position="183"/>
        <end position="199"/>
    </location>
</feature>
<feature type="transmembrane region" description="Helical" evidence="1">
    <location>
        <begin position="331"/>
        <end position="354"/>
    </location>
</feature>
<dbReference type="Pfam" id="PF13347">
    <property type="entry name" value="MFS_2"/>
    <property type="match status" value="1"/>
</dbReference>
<reference evidence="3" key="1">
    <citation type="submission" date="2025-08" db="UniProtKB">
        <authorList>
            <consortium name="RefSeq"/>
        </authorList>
    </citation>
    <scope>IDENTIFICATION</scope>
    <source>
        <tissue evidence="3">Gonads</tissue>
    </source>
</reference>
<feature type="transmembrane region" description="Helical" evidence="1">
    <location>
        <begin position="238"/>
        <end position="259"/>
    </location>
</feature>
<keyword evidence="2" id="KW-1185">Reference proteome</keyword>
<protein>
    <submittedName>
        <fullName evidence="3">Transmembrane protein 180-like</fullName>
    </submittedName>
</protein>
<feature type="transmembrane region" description="Helical" evidence="1">
    <location>
        <begin position="12"/>
        <end position="31"/>
    </location>
</feature>
<dbReference type="InterPro" id="IPR040035">
    <property type="entry name" value="TMEM180"/>
</dbReference>
<dbReference type="GeneID" id="106156517"/>
<dbReference type="STRING" id="7574.A0A1S3HQD4"/>
<keyword evidence="1" id="KW-0812">Transmembrane</keyword>
<keyword evidence="1" id="KW-0472">Membrane</keyword>
<dbReference type="InParanoid" id="A0A1S3HQD4"/>
<feature type="transmembrane region" description="Helical" evidence="1">
    <location>
        <begin position="81"/>
        <end position="100"/>
    </location>
</feature>
<organism evidence="2 3">
    <name type="scientific">Lingula anatina</name>
    <name type="common">Brachiopod</name>
    <name type="synonym">Lingula unguis</name>
    <dbReference type="NCBI Taxonomy" id="7574"/>
    <lineage>
        <taxon>Eukaryota</taxon>
        <taxon>Metazoa</taxon>
        <taxon>Spiralia</taxon>
        <taxon>Lophotrochozoa</taxon>
        <taxon>Brachiopoda</taxon>
        <taxon>Linguliformea</taxon>
        <taxon>Lingulata</taxon>
        <taxon>Lingulida</taxon>
        <taxon>Linguloidea</taxon>
        <taxon>Lingulidae</taxon>
        <taxon>Lingula</taxon>
    </lineage>
</organism>
<dbReference type="AlphaFoldDB" id="A0A1S3HQD4"/>
<feature type="transmembrane region" description="Helical" evidence="1">
    <location>
        <begin position="307"/>
        <end position="325"/>
    </location>
</feature>
<dbReference type="SUPFAM" id="SSF103473">
    <property type="entry name" value="MFS general substrate transporter"/>
    <property type="match status" value="1"/>
</dbReference>
<feature type="transmembrane region" description="Helical" evidence="1">
    <location>
        <begin position="149"/>
        <end position="171"/>
    </location>
</feature>
<dbReference type="OrthoDB" id="62987at2759"/>
<dbReference type="OMA" id="AIFPAIC"/>
<feature type="transmembrane region" description="Helical" evidence="1">
    <location>
        <begin position="112"/>
        <end position="137"/>
    </location>
</feature>
<evidence type="ECO:0000313" key="3">
    <source>
        <dbReference type="RefSeq" id="XP_013387249.1"/>
    </source>
</evidence>
<dbReference type="KEGG" id="lak:106156517"/>
<keyword evidence="1" id="KW-1133">Transmembrane helix</keyword>
<proteinExistence type="predicted"/>
<accession>A0A1S3HQD4</accession>
<sequence>MESNIYASTLAYASLTLGTTMINRVFMFYYVKVFLNMYRISEKWFRMAQIVFMFWNAFNDPLFGYCQDNVRSACLRKRRHFILLGAPFLAISFLIPWFPWEVYKPGSVLCSVHLIVSLCFYDAVYTFVHLAHCCLFTEMFKSHEGRLRLVRYSQLASLLGSTSVFAASIISEDLHNFVRFQKFNIALAAVGFFCMYYTGRNCHTHYDLKTPKETEHTNTEREDSICSLIWQLVTQKNLVVFIFVNFLQEFHRIYLANFTAILTEALVPEDALPLHFRSIFYGMASSLPQVLVIFGTPLIAKLGTYYVIRYTFCLQIITSLTMFYIGKQKPWILLGFILFDNIATFGSHSLYNVCLSDVIDADMRANNRKRPLSSMIYATLTVGIKPAFSIAPMLVVGYLNSYSYEQFKLDKMASMHKYTDLYGAMFSTICWIPVVTATLQIVLWSRFTLRNTHRAAIALPNVSEQ</sequence>
<feature type="transmembrane region" description="Helical" evidence="1">
    <location>
        <begin position="279"/>
        <end position="300"/>
    </location>
</feature>
<evidence type="ECO:0000256" key="1">
    <source>
        <dbReference type="SAM" id="Phobius"/>
    </source>
</evidence>
<dbReference type="PANTHER" id="PTHR28658:SF1">
    <property type="entry name" value="MAJOR FACILITATOR SUPERFAMILY DOMAIN CONTAINING 13B"/>
    <property type="match status" value="1"/>
</dbReference>
<dbReference type="PANTHER" id="PTHR28658">
    <property type="entry name" value="TRANSMEMBRANE PROTEIN 180"/>
    <property type="match status" value="1"/>
</dbReference>
<gene>
    <name evidence="3" type="primary">LOC106156517</name>
</gene>
<dbReference type="InterPro" id="IPR036259">
    <property type="entry name" value="MFS_trans_sf"/>
</dbReference>
<dbReference type="RefSeq" id="XP_013387249.1">
    <property type="nucleotide sequence ID" value="XM_013531795.1"/>
</dbReference>
<feature type="transmembrane region" description="Helical" evidence="1">
    <location>
        <begin position="375"/>
        <end position="401"/>
    </location>
</feature>
<name>A0A1S3HQD4_LINAN</name>
<dbReference type="Proteomes" id="UP000085678">
    <property type="component" value="Unplaced"/>
</dbReference>
<evidence type="ECO:0000313" key="2">
    <source>
        <dbReference type="Proteomes" id="UP000085678"/>
    </source>
</evidence>